<gene>
    <name evidence="2" type="ORF">SAMN05421753_105245</name>
</gene>
<dbReference type="STRING" id="1576369.SAMN05421753_105245"/>
<dbReference type="InterPro" id="IPR007462">
    <property type="entry name" value="COV1-like"/>
</dbReference>
<evidence type="ECO:0000313" key="2">
    <source>
        <dbReference type="EMBL" id="SFI10495.1"/>
    </source>
</evidence>
<evidence type="ECO:0000256" key="1">
    <source>
        <dbReference type="SAM" id="Phobius"/>
    </source>
</evidence>
<dbReference type="Proteomes" id="UP000199518">
    <property type="component" value="Unassembled WGS sequence"/>
</dbReference>
<name>A0A1I3FH10_9PLAN</name>
<dbReference type="PANTHER" id="PTHR31876:SF26">
    <property type="entry name" value="PROTEIN LIKE COV 2"/>
    <property type="match status" value="1"/>
</dbReference>
<dbReference type="RefSeq" id="WP_175517277.1">
    <property type="nucleotide sequence ID" value="NZ_FOQD01000005.1"/>
</dbReference>
<reference evidence="3" key="1">
    <citation type="submission" date="2016-10" db="EMBL/GenBank/DDBJ databases">
        <authorList>
            <person name="Varghese N."/>
            <person name="Submissions S."/>
        </authorList>
    </citation>
    <scope>NUCLEOTIDE SEQUENCE [LARGE SCALE GENOMIC DNA]</scope>
    <source>
        <strain evidence="3">DSM 26348</strain>
    </source>
</reference>
<feature type="transmembrane region" description="Helical" evidence="1">
    <location>
        <begin position="61"/>
        <end position="90"/>
    </location>
</feature>
<dbReference type="AlphaFoldDB" id="A0A1I3FH10"/>
<evidence type="ECO:0000313" key="3">
    <source>
        <dbReference type="Proteomes" id="UP000199518"/>
    </source>
</evidence>
<dbReference type="PANTHER" id="PTHR31876">
    <property type="entry name" value="COV-LIKE PROTEIN 1"/>
    <property type="match status" value="1"/>
</dbReference>
<sequence>MTVQQADDAGSRSQRIGVTFLTGVIGILPLALTFLVLAWVVKFFHDLVGPGSPFGNVLVSIGMSVAACETTAYLIGVVGVLLAVYGLGVLTENGAGIGWRRTMDQAICRVPAIGTVYDASKHVTSMFERKPESFQSMTPVMCFFGDGLGVGTPALMPTSELVHFGGHAYHVVILPTAPVPFGGALVCIRQEWVKPAECTLEELIGIYVSMGVTAPRCMNKTSRADEVTRSTPLTTG</sequence>
<keyword evidence="1" id="KW-1133">Transmembrane helix</keyword>
<keyword evidence="1" id="KW-0472">Membrane</keyword>
<feature type="transmembrane region" description="Helical" evidence="1">
    <location>
        <begin position="20"/>
        <end position="41"/>
    </location>
</feature>
<protein>
    <submittedName>
        <fullName evidence="2">Uncharacterized membrane protein</fullName>
    </submittedName>
</protein>
<dbReference type="EMBL" id="FOQD01000005">
    <property type="protein sequence ID" value="SFI10495.1"/>
    <property type="molecule type" value="Genomic_DNA"/>
</dbReference>
<keyword evidence="3" id="KW-1185">Reference proteome</keyword>
<accession>A0A1I3FH10</accession>
<dbReference type="Pfam" id="PF04367">
    <property type="entry name" value="DUF502"/>
    <property type="match status" value="1"/>
</dbReference>
<keyword evidence="1" id="KW-0812">Transmembrane</keyword>
<organism evidence="2 3">
    <name type="scientific">Planctomicrobium piriforme</name>
    <dbReference type="NCBI Taxonomy" id="1576369"/>
    <lineage>
        <taxon>Bacteria</taxon>
        <taxon>Pseudomonadati</taxon>
        <taxon>Planctomycetota</taxon>
        <taxon>Planctomycetia</taxon>
        <taxon>Planctomycetales</taxon>
        <taxon>Planctomycetaceae</taxon>
        <taxon>Planctomicrobium</taxon>
    </lineage>
</organism>
<proteinExistence type="predicted"/>